<reference evidence="3" key="3">
    <citation type="submission" date="2025-09" db="UniProtKB">
        <authorList>
            <consortium name="Ensembl"/>
        </authorList>
    </citation>
    <scope>IDENTIFICATION</scope>
    <source>
        <strain evidence="3">Glennie</strain>
    </source>
</reference>
<evidence type="ECO:0000313" key="4">
    <source>
        <dbReference type="Proteomes" id="UP000002279"/>
    </source>
</evidence>
<dbReference type="Proteomes" id="UP000002279">
    <property type="component" value="Chromosome 5"/>
</dbReference>
<feature type="compositionally biased region" description="Basic residues" evidence="1">
    <location>
        <begin position="12"/>
        <end position="21"/>
    </location>
</feature>
<dbReference type="eggNOG" id="ENOG502QQEI">
    <property type="taxonomic scope" value="Eukaryota"/>
</dbReference>
<dbReference type="Ensembl" id="ENSOANT00000017117.4">
    <property type="protein sequence ID" value="ENSOANP00000017114.4"/>
    <property type="gene ID" value="ENSOANG00000010798.4"/>
</dbReference>
<feature type="region of interest" description="Disordered" evidence="1">
    <location>
        <begin position="1"/>
        <end position="41"/>
    </location>
</feature>
<proteinExistence type="predicted"/>
<dbReference type="STRING" id="9258.ENSOANP00000017114"/>
<evidence type="ECO:0000313" key="3">
    <source>
        <dbReference type="Ensembl" id="ENSOANP00000017114.4"/>
    </source>
</evidence>
<reference evidence="3" key="2">
    <citation type="submission" date="2025-08" db="UniProtKB">
        <authorList>
            <consortium name="Ensembl"/>
        </authorList>
    </citation>
    <scope>IDENTIFICATION</scope>
    <source>
        <strain evidence="3">Glennie</strain>
    </source>
</reference>
<accession>F6SMY4</accession>
<feature type="domain" description="CEP76 N-terminal" evidence="2">
    <location>
        <begin position="129"/>
        <end position="178"/>
    </location>
</feature>
<dbReference type="AlphaFoldDB" id="F6SMY4"/>
<keyword evidence="4" id="KW-1185">Reference proteome</keyword>
<protein>
    <submittedName>
        <fullName evidence="3">Centrosomal protein 76</fullName>
    </submittedName>
</protein>
<evidence type="ECO:0000256" key="1">
    <source>
        <dbReference type="SAM" id="MobiDB-lite"/>
    </source>
</evidence>
<organism evidence="3 4">
    <name type="scientific">Ornithorhynchus anatinus</name>
    <name type="common">Duckbill platypus</name>
    <dbReference type="NCBI Taxonomy" id="9258"/>
    <lineage>
        <taxon>Eukaryota</taxon>
        <taxon>Metazoa</taxon>
        <taxon>Chordata</taxon>
        <taxon>Craniata</taxon>
        <taxon>Vertebrata</taxon>
        <taxon>Euteleostomi</taxon>
        <taxon>Mammalia</taxon>
        <taxon>Monotremata</taxon>
        <taxon>Ornithorhynchidae</taxon>
        <taxon>Ornithorhynchus</taxon>
    </lineage>
</organism>
<evidence type="ECO:0000259" key="2">
    <source>
        <dbReference type="Pfam" id="PF24654"/>
    </source>
</evidence>
<dbReference type="InterPro" id="IPR056289">
    <property type="entry name" value="CEP76_N"/>
</dbReference>
<sequence length="246" mass="28125">MDLSQQLPQAARRQRRSRRNSRNGADSWELGGLGRRRSRKDPLVGERHFGVWNPSAKPAEKGISSELLCAQHCRPLPRARMQTPNKDSTLRLTRALPAEMAGQEDKNFSDVQRQCTVDIFLHGNSSKALKMDVHGRIREVLAETIREELEPEHQQLSAEDLMKALRRRGIIDDVMKELTFVNDAADREVISSPKPTHFNDRPPTLLKKSFGWKSFLGTPSRTRAITRTDLLYLHLMFTFSKPTFSL</sequence>
<dbReference type="Pfam" id="PF24654">
    <property type="entry name" value="CEP76_N"/>
    <property type="match status" value="1"/>
</dbReference>
<dbReference type="GeneTree" id="ENSGT00390000000781"/>
<gene>
    <name evidence="3" type="primary">CEP76</name>
</gene>
<name>F6SMY4_ORNAN</name>
<dbReference type="HOGENOM" id="CLU_562524_0_0_1"/>
<reference evidence="3 4" key="1">
    <citation type="journal article" date="2008" name="Nature">
        <title>Genome analysis of the platypus reveals unique signatures of evolution.</title>
        <authorList>
            <person name="Warren W.C."/>
            <person name="Hillier L.W."/>
            <person name="Marshall Graves J.A."/>
            <person name="Birney E."/>
            <person name="Ponting C.P."/>
            <person name="Grutzner F."/>
            <person name="Belov K."/>
            <person name="Miller W."/>
            <person name="Clarke L."/>
            <person name="Chinwalla A.T."/>
            <person name="Yang S.P."/>
            <person name="Heger A."/>
            <person name="Locke D.P."/>
            <person name="Miethke P."/>
            <person name="Waters P.D."/>
            <person name="Veyrunes F."/>
            <person name="Fulton L."/>
            <person name="Fulton B."/>
            <person name="Graves T."/>
            <person name="Wallis J."/>
            <person name="Puente X.S."/>
            <person name="Lopez-Otin C."/>
            <person name="Ordonez G.R."/>
            <person name="Eichler E.E."/>
            <person name="Chen L."/>
            <person name="Cheng Z."/>
            <person name="Deakin J.E."/>
            <person name="Alsop A."/>
            <person name="Thompson K."/>
            <person name="Kirby P."/>
            <person name="Papenfuss A.T."/>
            <person name="Wakefield M.J."/>
            <person name="Olender T."/>
            <person name="Lancet D."/>
            <person name="Huttley G.A."/>
            <person name="Smit A.F."/>
            <person name="Pask A."/>
            <person name="Temple-Smith P."/>
            <person name="Batzer M.A."/>
            <person name="Walker J.A."/>
            <person name="Konkel M.K."/>
            <person name="Harris R.S."/>
            <person name="Whittington C.M."/>
            <person name="Wong E.S."/>
            <person name="Gemmell N.J."/>
            <person name="Buschiazzo E."/>
            <person name="Vargas Jentzsch I.M."/>
            <person name="Merkel A."/>
            <person name="Schmitz J."/>
            <person name="Zemann A."/>
            <person name="Churakov G."/>
            <person name="Kriegs J.O."/>
            <person name="Brosius J."/>
            <person name="Murchison E.P."/>
            <person name="Sachidanandam R."/>
            <person name="Smith C."/>
            <person name="Hannon G.J."/>
            <person name="Tsend-Ayush E."/>
            <person name="McMillan D."/>
            <person name="Attenborough R."/>
            <person name="Rens W."/>
            <person name="Ferguson-Smith M."/>
            <person name="Lefevre C.M."/>
            <person name="Sharp J.A."/>
            <person name="Nicholas K.R."/>
            <person name="Ray D.A."/>
            <person name="Kube M."/>
            <person name="Reinhardt R."/>
            <person name="Pringle T.H."/>
            <person name="Taylor J."/>
            <person name="Jones R.C."/>
            <person name="Nixon B."/>
            <person name="Dacheux J.L."/>
            <person name="Niwa H."/>
            <person name="Sekita Y."/>
            <person name="Huang X."/>
            <person name="Stark A."/>
            <person name="Kheradpour P."/>
            <person name="Kellis M."/>
            <person name="Flicek P."/>
            <person name="Chen Y."/>
            <person name="Webber C."/>
            <person name="Hardison R."/>
            <person name="Nelson J."/>
            <person name="Hallsworth-Pepin K."/>
            <person name="Delehaunty K."/>
            <person name="Markovic C."/>
            <person name="Minx P."/>
            <person name="Feng Y."/>
            <person name="Kremitzki C."/>
            <person name="Mitreva M."/>
            <person name="Glasscock J."/>
            <person name="Wylie T."/>
            <person name="Wohldmann P."/>
            <person name="Thiru P."/>
            <person name="Nhan M.N."/>
            <person name="Pohl C.S."/>
            <person name="Smith S.M."/>
            <person name="Hou S."/>
            <person name="Nefedov M."/>
            <person name="de Jong P.J."/>
            <person name="Renfree M.B."/>
            <person name="Mardis E.R."/>
            <person name="Wilson R.K."/>
        </authorList>
    </citation>
    <scope>NUCLEOTIDE SEQUENCE [LARGE SCALE GENOMIC DNA]</scope>
    <source>
        <strain evidence="3 4">Glennie</strain>
    </source>
</reference>
<dbReference type="Bgee" id="ENSOANG00000010798">
    <property type="expression patterns" value="Expressed in cerebellum and 7 other cell types or tissues"/>
</dbReference>